<keyword evidence="2" id="KW-1185">Reference proteome</keyword>
<accession>A0ABP7V8J6</accession>
<reference evidence="2" key="1">
    <citation type="journal article" date="2019" name="Int. J. Syst. Evol. Microbiol.">
        <title>The Global Catalogue of Microorganisms (GCM) 10K type strain sequencing project: providing services to taxonomists for standard genome sequencing and annotation.</title>
        <authorList>
            <consortium name="The Broad Institute Genomics Platform"/>
            <consortium name="The Broad Institute Genome Sequencing Center for Infectious Disease"/>
            <person name="Wu L."/>
            <person name="Ma J."/>
        </authorList>
    </citation>
    <scope>NUCLEOTIDE SEQUENCE [LARGE SCALE GENOMIC DNA]</scope>
    <source>
        <strain evidence="2">JCM 17069</strain>
    </source>
</reference>
<dbReference type="Proteomes" id="UP001500367">
    <property type="component" value="Unassembled WGS sequence"/>
</dbReference>
<proteinExistence type="predicted"/>
<evidence type="ECO:0000313" key="2">
    <source>
        <dbReference type="Proteomes" id="UP001500367"/>
    </source>
</evidence>
<name>A0ABP7V8J6_9FLAO</name>
<dbReference type="InterPro" id="IPR019861">
    <property type="entry name" value="PorP/SprF_Bacteroidetes"/>
</dbReference>
<dbReference type="Pfam" id="PF11751">
    <property type="entry name" value="PorP_SprF"/>
    <property type="match status" value="1"/>
</dbReference>
<dbReference type="EMBL" id="BAABCT010000001">
    <property type="protein sequence ID" value="GAA4061680.1"/>
    <property type="molecule type" value="Genomic_DNA"/>
</dbReference>
<sequence>MKWFKVIILFFVFNPKIYSQNDPKLSIFSFNPIMYNPAYAGSFDGLTINSIYSTQWVGFDGAPKTLLLSGHSILYNSNVGVGLDVISDKIGAVNENAINGNFAYHVNLSETIRLSLGLKAGVNLFNIDYNQFSIQDPNENDLADRNVSSNNLLIGTGAYLYNEKWALGFSVPNMLETKYLNDVNNQIANKKPYYFFTGAYKFELDEEIFLQPNFITRVTDGAPISTLVALNLNWEDKFVTSLNFEMDVSVGGFAGFRFFENFLAGYSYDISVNDFGRYNGGVHTFLLNYRLGDYWSKKKCACFTF</sequence>
<dbReference type="NCBIfam" id="TIGR03519">
    <property type="entry name" value="T9SS_PorP_fam"/>
    <property type="match status" value="1"/>
</dbReference>
<dbReference type="RefSeq" id="WP_344815029.1">
    <property type="nucleotide sequence ID" value="NZ_BAABCT010000001.1"/>
</dbReference>
<protein>
    <submittedName>
        <fullName evidence="1">Type IX secretion system membrane protein PorP/SprF</fullName>
    </submittedName>
</protein>
<comment type="caution">
    <text evidence="1">The sequence shown here is derived from an EMBL/GenBank/DDBJ whole genome shotgun (WGS) entry which is preliminary data.</text>
</comment>
<gene>
    <name evidence="1" type="ORF">GCM10022389_02670</name>
</gene>
<evidence type="ECO:0000313" key="1">
    <source>
        <dbReference type="EMBL" id="GAA4061680.1"/>
    </source>
</evidence>
<organism evidence="1 2">
    <name type="scientific">Flavobacterium cheonanense</name>
    <dbReference type="NCBI Taxonomy" id="706183"/>
    <lineage>
        <taxon>Bacteria</taxon>
        <taxon>Pseudomonadati</taxon>
        <taxon>Bacteroidota</taxon>
        <taxon>Flavobacteriia</taxon>
        <taxon>Flavobacteriales</taxon>
        <taxon>Flavobacteriaceae</taxon>
        <taxon>Flavobacterium</taxon>
    </lineage>
</organism>